<evidence type="ECO:0000313" key="2">
    <source>
        <dbReference type="EMBL" id="MBC5842363.1"/>
    </source>
</evidence>
<proteinExistence type="predicted"/>
<organism evidence="2 3">
    <name type="scientific">Flavobacterium kayseriense</name>
    <dbReference type="NCBI Taxonomy" id="2764714"/>
    <lineage>
        <taxon>Bacteria</taxon>
        <taxon>Pseudomonadati</taxon>
        <taxon>Bacteroidota</taxon>
        <taxon>Flavobacteriia</taxon>
        <taxon>Flavobacteriales</taxon>
        <taxon>Flavobacteriaceae</taxon>
        <taxon>Flavobacterium</taxon>
    </lineage>
</organism>
<dbReference type="EMBL" id="JACRUJ010000004">
    <property type="protein sequence ID" value="MBC5842363.1"/>
    <property type="molecule type" value="Genomic_DNA"/>
</dbReference>
<keyword evidence="2" id="KW-0378">Hydrolase</keyword>
<feature type="signal peptide" evidence="1">
    <location>
        <begin position="1"/>
        <end position="22"/>
    </location>
</feature>
<gene>
    <name evidence="2" type="ORF">H8R23_13180</name>
</gene>
<feature type="chain" id="PRO_5047130355" evidence="1">
    <location>
        <begin position="23"/>
        <end position="320"/>
    </location>
</feature>
<dbReference type="Proteomes" id="UP000629963">
    <property type="component" value="Unassembled WGS sequence"/>
</dbReference>
<sequence length="320" mass="35601">MIMMINKLYTFIFVAFSLTAIAQQSSTQYDLQTIDRVLQNQEAAVPGIKAGNEAAIIWAKANVHEKTPLAFVYLHGFGASKREGAPVMKMLSEKYNANVYEARLSEHGIDRSNGFEFLTPENYIASAKEAVAIGKILGEKVVIVSTSTGGTLSLALAAADNEIAGLVMYSPFIDVINPQMEILLTPEGKAGFIKMNGGEIQKQNRPAEEAKFWSTSYHVNGYAALIKMLKDNMTTTTFKKVKCPVFVGYYFKNEQEQDKVVSVPAILKMYESLGTPQNHKEKVAFTEVGNHVIACDIRSKDWESVYRETTLFLDKQLEKK</sequence>
<comment type="caution">
    <text evidence="2">The sequence shown here is derived from an EMBL/GenBank/DDBJ whole genome shotgun (WGS) entry which is preliminary data.</text>
</comment>
<dbReference type="GO" id="GO:0016787">
    <property type="term" value="F:hydrolase activity"/>
    <property type="evidence" value="ECO:0007669"/>
    <property type="project" value="UniProtKB-KW"/>
</dbReference>
<protein>
    <submittedName>
        <fullName evidence="2">Alpha/beta hydrolase</fullName>
    </submittedName>
</protein>
<keyword evidence="1" id="KW-0732">Signal</keyword>
<dbReference type="Gene3D" id="3.40.50.1820">
    <property type="entry name" value="alpha/beta hydrolase"/>
    <property type="match status" value="1"/>
</dbReference>
<accession>A0ABR7JAF1</accession>
<dbReference type="InterPro" id="IPR029058">
    <property type="entry name" value="AB_hydrolase_fold"/>
</dbReference>
<name>A0ABR7JAF1_9FLAO</name>
<evidence type="ECO:0000313" key="3">
    <source>
        <dbReference type="Proteomes" id="UP000629963"/>
    </source>
</evidence>
<reference evidence="2 3" key="1">
    <citation type="submission" date="2020-08" db="EMBL/GenBank/DDBJ databases">
        <title>Description of novel Flavobacterium F-380 isolate.</title>
        <authorList>
            <person name="Saticioglu I.B."/>
            <person name="Duman M."/>
            <person name="Altun S."/>
        </authorList>
    </citation>
    <scope>NUCLEOTIDE SEQUENCE [LARGE SCALE GENOMIC DNA]</scope>
    <source>
        <strain evidence="2 3">F-380</strain>
    </source>
</reference>
<evidence type="ECO:0000256" key="1">
    <source>
        <dbReference type="SAM" id="SignalP"/>
    </source>
</evidence>
<keyword evidence="3" id="KW-1185">Reference proteome</keyword>
<dbReference type="SUPFAM" id="SSF53474">
    <property type="entry name" value="alpha/beta-Hydrolases"/>
    <property type="match status" value="1"/>
</dbReference>